<accession>A0A378L4M3</accession>
<feature type="transmembrane region" description="Helical" evidence="1">
    <location>
        <begin position="12"/>
        <end position="35"/>
    </location>
</feature>
<keyword evidence="1" id="KW-1133">Transmembrane helix</keyword>
<proteinExistence type="predicted"/>
<reference evidence="2 4" key="1">
    <citation type="submission" date="2015-11" db="EMBL/GenBank/DDBJ databases">
        <title>Genomic analysis of 38 Legionella species identifies large and diverse effector repertoires.</title>
        <authorList>
            <person name="Burstein D."/>
            <person name="Amaro F."/>
            <person name="Zusman T."/>
            <person name="Lifshitz Z."/>
            <person name="Cohen O."/>
            <person name="Gilbert J.A."/>
            <person name="Pupko T."/>
            <person name="Shuman H.A."/>
            <person name="Segal G."/>
        </authorList>
    </citation>
    <scope>NUCLEOTIDE SEQUENCE [LARGE SCALE GENOMIC DNA]</scope>
    <source>
        <strain evidence="2 4">ATCC 49507</strain>
    </source>
</reference>
<gene>
    <name evidence="2" type="ORF">Lqua_0501</name>
    <name evidence="3" type="ORF">NCTC12376_02910</name>
</gene>
<dbReference type="Proteomes" id="UP000054639">
    <property type="component" value="Unassembled WGS sequence"/>
</dbReference>
<evidence type="ECO:0000313" key="2">
    <source>
        <dbReference type="EMBL" id="KTD52668.1"/>
    </source>
</evidence>
<dbReference type="Proteomes" id="UP000254230">
    <property type="component" value="Unassembled WGS sequence"/>
</dbReference>
<protein>
    <submittedName>
        <fullName evidence="3">Uncharacterized protein</fullName>
    </submittedName>
</protein>
<keyword evidence="1" id="KW-0812">Transmembrane</keyword>
<keyword evidence="4" id="KW-1185">Reference proteome</keyword>
<dbReference type="AlphaFoldDB" id="A0A378L4M3"/>
<dbReference type="OrthoDB" id="5647021at2"/>
<dbReference type="EMBL" id="LNYR01000006">
    <property type="protein sequence ID" value="KTD52668.1"/>
    <property type="molecule type" value="Genomic_DNA"/>
</dbReference>
<reference evidence="3 5" key="2">
    <citation type="submission" date="2018-06" db="EMBL/GenBank/DDBJ databases">
        <authorList>
            <consortium name="Pathogen Informatics"/>
            <person name="Doyle S."/>
        </authorList>
    </citation>
    <scope>NUCLEOTIDE SEQUENCE [LARGE SCALE GENOMIC DNA]</scope>
    <source>
        <strain evidence="3 5">NCTC12376</strain>
    </source>
</reference>
<evidence type="ECO:0000313" key="3">
    <source>
        <dbReference type="EMBL" id="STY19080.1"/>
    </source>
</evidence>
<organism evidence="3 5">
    <name type="scientific">Legionella quateirensis</name>
    <dbReference type="NCBI Taxonomy" id="45072"/>
    <lineage>
        <taxon>Bacteria</taxon>
        <taxon>Pseudomonadati</taxon>
        <taxon>Pseudomonadota</taxon>
        <taxon>Gammaproteobacteria</taxon>
        <taxon>Legionellales</taxon>
        <taxon>Legionellaceae</taxon>
        <taxon>Legionella</taxon>
    </lineage>
</organism>
<dbReference type="RefSeq" id="WP_058472718.1">
    <property type="nucleotide sequence ID" value="NZ_CAAAIL010000033.1"/>
</dbReference>
<evidence type="ECO:0000313" key="4">
    <source>
        <dbReference type="Proteomes" id="UP000054639"/>
    </source>
</evidence>
<sequence length="81" mass="9022">MAHTDFIRRNGILILGLALPILVMAFFFLASIMPLHVANPPLYDMIFTVQDYSSNSQPPELILVTLQDNISLIRSVGVLHS</sequence>
<evidence type="ECO:0000313" key="5">
    <source>
        <dbReference type="Proteomes" id="UP000254230"/>
    </source>
</evidence>
<evidence type="ECO:0000256" key="1">
    <source>
        <dbReference type="SAM" id="Phobius"/>
    </source>
</evidence>
<name>A0A378L4M3_9GAMM</name>
<dbReference type="EMBL" id="UGOW01000001">
    <property type="protein sequence ID" value="STY19080.1"/>
    <property type="molecule type" value="Genomic_DNA"/>
</dbReference>
<keyword evidence="1" id="KW-0472">Membrane</keyword>